<evidence type="ECO:0000313" key="3">
    <source>
        <dbReference type="EMBL" id="EED95157.1"/>
    </source>
</evidence>
<feature type="compositionally biased region" description="Polar residues" evidence="1">
    <location>
        <begin position="201"/>
        <end position="218"/>
    </location>
</feature>
<feature type="region of interest" description="Disordered" evidence="1">
    <location>
        <begin position="1"/>
        <end position="34"/>
    </location>
</feature>
<feature type="region of interest" description="Disordered" evidence="1">
    <location>
        <begin position="98"/>
        <end position="122"/>
    </location>
</feature>
<feature type="region of interest" description="Disordered" evidence="1">
    <location>
        <begin position="238"/>
        <end position="430"/>
    </location>
</feature>
<dbReference type="HOGENOM" id="CLU_239539_0_0_1"/>
<feature type="compositionally biased region" description="Low complexity" evidence="1">
    <location>
        <begin position="463"/>
        <end position="481"/>
    </location>
</feature>
<feature type="domain" description="SAC3/GANP/THP3 conserved" evidence="2">
    <location>
        <begin position="512"/>
        <end position="697"/>
    </location>
</feature>
<dbReference type="PANTHER" id="PTHR12436">
    <property type="entry name" value="80 KDA MCM3-ASSOCIATED PROTEIN"/>
    <property type="match status" value="1"/>
</dbReference>
<keyword evidence="4" id="KW-1185">Reference proteome</keyword>
<dbReference type="KEGG" id="tps:THAPSDRAFT_21190"/>
<dbReference type="InterPro" id="IPR045107">
    <property type="entry name" value="SAC3/GANP/THP3"/>
</dbReference>
<dbReference type="GO" id="GO:0005737">
    <property type="term" value="C:cytoplasm"/>
    <property type="evidence" value="ECO:0000318"/>
    <property type="project" value="GO_Central"/>
</dbReference>
<evidence type="ECO:0000256" key="1">
    <source>
        <dbReference type="SAM" id="MobiDB-lite"/>
    </source>
</evidence>
<evidence type="ECO:0000313" key="4">
    <source>
        <dbReference type="Proteomes" id="UP000001449"/>
    </source>
</evidence>
<reference evidence="3 4" key="1">
    <citation type="journal article" date="2004" name="Science">
        <title>The genome of the diatom Thalassiosira pseudonana: ecology, evolution, and metabolism.</title>
        <authorList>
            <person name="Armbrust E.V."/>
            <person name="Berges J.A."/>
            <person name="Bowler C."/>
            <person name="Green B.R."/>
            <person name="Martinez D."/>
            <person name="Putnam N.H."/>
            <person name="Zhou S."/>
            <person name="Allen A.E."/>
            <person name="Apt K.E."/>
            <person name="Bechner M."/>
            <person name="Brzezinski M.A."/>
            <person name="Chaal B.K."/>
            <person name="Chiovitti A."/>
            <person name="Davis A.K."/>
            <person name="Demarest M.S."/>
            <person name="Detter J.C."/>
            <person name="Glavina T."/>
            <person name="Goodstein D."/>
            <person name="Hadi M.Z."/>
            <person name="Hellsten U."/>
            <person name="Hildebrand M."/>
            <person name="Jenkins B.D."/>
            <person name="Jurka J."/>
            <person name="Kapitonov V.V."/>
            <person name="Kroger N."/>
            <person name="Lau W.W."/>
            <person name="Lane T.W."/>
            <person name="Larimer F.W."/>
            <person name="Lippmeier J.C."/>
            <person name="Lucas S."/>
            <person name="Medina M."/>
            <person name="Montsant A."/>
            <person name="Obornik M."/>
            <person name="Parker M.S."/>
            <person name="Palenik B."/>
            <person name="Pazour G.J."/>
            <person name="Richardson P.M."/>
            <person name="Rynearson T.A."/>
            <person name="Saito M.A."/>
            <person name="Schwartz D.C."/>
            <person name="Thamatrakoln K."/>
            <person name="Valentin K."/>
            <person name="Vardi A."/>
            <person name="Wilkerson F.P."/>
            <person name="Rokhsar D.S."/>
        </authorList>
    </citation>
    <scope>NUCLEOTIDE SEQUENCE [LARGE SCALE GENOMIC DNA]</scope>
    <source>
        <strain evidence="3 4">CCMP1335</strain>
    </source>
</reference>
<dbReference type="STRING" id="35128.B8BTU0"/>
<feature type="compositionally biased region" description="Low complexity" evidence="1">
    <location>
        <begin position="277"/>
        <end position="332"/>
    </location>
</feature>
<feature type="region of interest" description="Disordered" evidence="1">
    <location>
        <begin position="1691"/>
        <end position="1720"/>
    </location>
</feature>
<dbReference type="eggNOG" id="KOG1860">
    <property type="taxonomic scope" value="Eukaryota"/>
</dbReference>
<dbReference type="eggNOG" id="KOG4562">
    <property type="taxonomic scope" value="Eukaryota"/>
</dbReference>
<proteinExistence type="predicted"/>
<dbReference type="InterPro" id="IPR005062">
    <property type="entry name" value="SAC3/GANP/THP3_conserved"/>
</dbReference>
<dbReference type="GeneID" id="7448679"/>
<dbReference type="RefSeq" id="XP_002287714.1">
    <property type="nucleotide sequence ID" value="XM_002287678.1"/>
</dbReference>
<dbReference type="GO" id="GO:0070390">
    <property type="term" value="C:transcription export complex 2"/>
    <property type="evidence" value="ECO:0000318"/>
    <property type="project" value="GO_Central"/>
</dbReference>
<feature type="region of interest" description="Disordered" evidence="1">
    <location>
        <begin position="453"/>
        <end position="493"/>
    </location>
</feature>
<sequence length="1746" mass="191652">MSGFGGFGQQNQQPSGGFGQPQQQQPFGTSGSSGAALFGQAAAPVASGFGQAAAPVAFGASASGGFGQAPIASGGFAPVYLTMFTVHVSAAPSAPFGNAPSAPSSTFGTQPPNPSTGFGGGFGSSTTAAATFGSSDANNNTGGFGGGGFGSSSNTTAAPSTFGTAQSSAPSTGFGGFGTSNTNTNAFGGGSGFSSTPSAPQSGTNTGFSSGKSNTASTGAPLAFGSSSTVVAFGSSPVAAFGSGANNTQSSTSTGFGSSSAATHFGPSPNTNESSKAEATSSAGFGFGSAAAQSPAGGGFSSSTGFGRSSQSGSSPFGKPAQSSGFGSSSFGDNNQQGETGGSQSASPFGQRIPRKERHTEESPAAPPATSSSPARSDGGDEKLAMLRAKIQEKKLRALKAQEKRRQQEKESSESKDDAKDQSTQSANSDLAAKNSLRFASHSNNQEQALTKLLPSDLKDRVGQTTSTSNNESGGDSGENNAWSSSNDDHEDVDELRNLSTAKSLIGICKSMCPDEELLRREREGDIQLLEITDPGGLHPQGWTLRDTAVKRFRRSAADFKLDIPELVRPPDILERVCGYLEEWVMSRDLQGPDKRWEQSQQPSNTPPPLDVYQFIWDRTRMIRKDFILQNYIGTDGNCDARAVRCHERIARWHAMCEHQLSHITEFVTHQSQQNVAELGQTMKTLNLYYDDANGRSLTEVSEGRLTEYSQGCGSDIVMGKTPVDFDGRTLSNTQTTEDVSRRIIGKNGMKSPTHGTAEPEMRGLYILLTMNNEGGMEVLKYSGRLCTQRPEIFYSKPVQLALSIFQAKKDHNYAKFFRILRSSSTPYLYACIMFKYVEGIRKEALTIMSRTYGAKHKTTGEPFYDSYPLATLVNLLCYEDEDEARDACIHYGLTVEGDQVMWRHSKFTERKDPLKGTIISLKPRKMIRTIESKLNGATRLSVCRGGVSGEGATLPEVPSATASSMPQLDLQQAQEDAENARREALEREEARKRQLLEEQRRAELEMARRSEADAKREVERQRLETIAKEKERKQQIELERQQNIQEQHRRVEMLKQAEERRIKKEKEAAIAKAAEEARLKREEERRLAEESERLRRAAEKRIQEEREAAEKERRRIVYELEQKRLAEEERLRKAREEEERQLQLKIDSARKILVWSLWCKQMQRRRRRESAYLNLENLDPTDTRCPPIIINPHIVLSTAIVAAQPTNFVSKHIELESHIYRLATTSREPVDLSRIVGDQFWQSSTPSFHFSSQSSYPPIVQTSCNTVLFKLAVVLPTQTSQMQSLNDALHMWINSRLNFFTVSASSSKNRSRIVNVQAVAVNANKDAISCTDCDAALFVLPNLADSSVCASFSEVVLGSFDSNLDNKMSRMVMILGQEGHVNYETEKILDSILGEADVSSGQRHGVAYPAMEHFDDALIKCCETLVRSRFDMTSENNNGAEEPPFSRVSLANLGFLCLQRLVQNMNATGWFAATTGSSEDLFLTLIENAKTALSTMINELLLAGTEIQSNKLSDWPPVEFMGGNAQIEQYFDKGSPLPWHWHVPLENQEALEEEVSQTFQPMLEINSFVSVVESFARALDPRLQQNMLDLLDDRDFVNCFVEMVSMNINDEVRIESDDTTMIYLPVGKLFRIIEKVSVCKTPRAPEPIVLAELPGYLMHHHYTIQQIEMNEVHVTVNTQNVNTSPAIVNKRKSPERNGQTSVVIPDNGGSRKKAKRSRTEISHKFETMEEKKSKDFTSYLEALLG</sequence>
<feature type="compositionally biased region" description="Polar residues" evidence="1">
    <location>
        <begin position="101"/>
        <end position="110"/>
    </location>
</feature>
<protein>
    <recommendedName>
        <fullName evidence="2">SAC3/GANP/THP3 conserved domain-containing protein</fullName>
    </recommendedName>
</protein>
<feature type="compositionally biased region" description="Polar residues" evidence="1">
    <location>
        <begin position="961"/>
        <end position="975"/>
    </location>
</feature>
<feature type="compositionally biased region" description="Low complexity" evidence="1">
    <location>
        <begin position="250"/>
        <end position="263"/>
    </location>
</feature>
<feature type="domain" description="SAC3/GANP/THP3 conserved" evidence="2">
    <location>
        <begin position="757"/>
        <end position="897"/>
    </location>
</feature>
<name>B8BTU0_THAPS</name>
<gene>
    <name evidence="3" type="ORF">THAPSDRAFT_21190</name>
</gene>
<feature type="region of interest" description="Disordered" evidence="1">
    <location>
        <begin position="150"/>
        <end position="221"/>
    </location>
</feature>
<dbReference type="Gene3D" id="1.25.40.990">
    <property type="match status" value="1"/>
</dbReference>
<evidence type="ECO:0000259" key="2">
    <source>
        <dbReference type="Pfam" id="PF03399"/>
    </source>
</evidence>
<reference evidence="3 4" key="2">
    <citation type="journal article" date="2008" name="Nature">
        <title>The Phaeodactylum genome reveals the evolutionary history of diatom genomes.</title>
        <authorList>
            <person name="Bowler C."/>
            <person name="Allen A.E."/>
            <person name="Badger J.H."/>
            <person name="Grimwood J."/>
            <person name="Jabbari K."/>
            <person name="Kuo A."/>
            <person name="Maheswari U."/>
            <person name="Martens C."/>
            <person name="Maumus F."/>
            <person name="Otillar R.P."/>
            <person name="Rayko E."/>
            <person name="Salamov A."/>
            <person name="Vandepoele K."/>
            <person name="Beszteri B."/>
            <person name="Gruber A."/>
            <person name="Heijde M."/>
            <person name="Katinka M."/>
            <person name="Mock T."/>
            <person name="Valentin K."/>
            <person name="Verret F."/>
            <person name="Berges J.A."/>
            <person name="Brownlee C."/>
            <person name="Cadoret J.P."/>
            <person name="Chiovitti A."/>
            <person name="Choi C.J."/>
            <person name="Coesel S."/>
            <person name="De Martino A."/>
            <person name="Detter J.C."/>
            <person name="Durkin C."/>
            <person name="Falciatore A."/>
            <person name="Fournet J."/>
            <person name="Haruta M."/>
            <person name="Huysman M.J."/>
            <person name="Jenkins B.D."/>
            <person name="Jiroutova K."/>
            <person name="Jorgensen R.E."/>
            <person name="Joubert Y."/>
            <person name="Kaplan A."/>
            <person name="Kroger N."/>
            <person name="Kroth P.G."/>
            <person name="La Roche J."/>
            <person name="Lindquist E."/>
            <person name="Lommer M."/>
            <person name="Martin-Jezequel V."/>
            <person name="Lopez P.J."/>
            <person name="Lucas S."/>
            <person name="Mangogna M."/>
            <person name="McGinnis K."/>
            <person name="Medlin L.K."/>
            <person name="Montsant A."/>
            <person name="Oudot-Le Secq M.P."/>
            <person name="Napoli C."/>
            <person name="Obornik M."/>
            <person name="Parker M.S."/>
            <person name="Petit J.L."/>
            <person name="Porcel B.M."/>
            <person name="Poulsen N."/>
            <person name="Robison M."/>
            <person name="Rychlewski L."/>
            <person name="Rynearson T.A."/>
            <person name="Schmutz J."/>
            <person name="Shapiro H."/>
            <person name="Siaut M."/>
            <person name="Stanley M."/>
            <person name="Sussman M.R."/>
            <person name="Taylor A.R."/>
            <person name="Vardi A."/>
            <person name="von Dassow P."/>
            <person name="Vyverman W."/>
            <person name="Willis A."/>
            <person name="Wyrwicz L.S."/>
            <person name="Rokhsar D.S."/>
            <person name="Weissenbach J."/>
            <person name="Armbrust E.V."/>
            <person name="Green B.R."/>
            <person name="Van de Peer Y."/>
            <person name="Grigoriev I.V."/>
        </authorList>
    </citation>
    <scope>NUCLEOTIDE SEQUENCE [LARGE SCALE GENOMIC DNA]</scope>
    <source>
        <strain evidence="3 4">CCMP1335</strain>
    </source>
</reference>
<dbReference type="InParanoid" id="B8BTU0"/>
<feature type="compositionally biased region" description="Basic and acidic residues" evidence="1">
    <location>
        <begin position="378"/>
        <end position="421"/>
    </location>
</feature>
<feature type="compositionally biased region" description="Basic and acidic residues" evidence="1">
    <location>
        <begin position="979"/>
        <end position="989"/>
    </location>
</feature>
<dbReference type="PaxDb" id="35128-Thaps21190"/>
<dbReference type="PANTHER" id="PTHR12436:SF3">
    <property type="entry name" value="GERMINAL-CENTER ASSOCIATED NUCLEAR PROTEIN"/>
    <property type="match status" value="1"/>
</dbReference>
<feature type="region of interest" description="Disordered" evidence="1">
    <location>
        <begin position="951"/>
        <end position="989"/>
    </location>
</feature>
<feature type="compositionally biased region" description="Low complexity" evidence="1">
    <location>
        <begin position="9"/>
        <end position="34"/>
    </location>
</feature>
<accession>B8BTU0</accession>
<dbReference type="Pfam" id="PF03399">
    <property type="entry name" value="SAC3_GANP"/>
    <property type="match status" value="2"/>
</dbReference>
<dbReference type="OMA" id="THQSQQN"/>
<dbReference type="Proteomes" id="UP000001449">
    <property type="component" value="Chromosome 2"/>
</dbReference>
<dbReference type="GO" id="GO:0005634">
    <property type="term" value="C:nucleus"/>
    <property type="evidence" value="ECO:0000318"/>
    <property type="project" value="GO_Central"/>
</dbReference>
<dbReference type="GO" id="GO:0006406">
    <property type="term" value="P:mRNA export from nucleus"/>
    <property type="evidence" value="ECO:0000318"/>
    <property type="project" value="GO_Central"/>
</dbReference>
<feature type="compositionally biased region" description="Polar residues" evidence="1">
    <location>
        <begin position="333"/>
        <end position="348"/>
    </location>
</feature>
<organism evidence="3 4">
    <name type="scientific">Thalassiosira pseudonana</name>
    <name type="common">Marine diatom</name>
    <name type="synonym">Cyclotella nana</name>
    <dbReference type="NCBI Taxonomy" id="35128"/>
    <lineage>
        <taxon>Eukaryota</taxon>
        <taxon>Sar</taxon>
        <taxon>Stramenopiles</taxon>
        <taxon>Ochrophyta</taxon>
        <taxon>Bacillariophyta</taxon>
        <taxon>Coscinodiscophyceae</taxon>
        <taxon>Thalassiosirophycidae</taxon>
        <taxon>Thalassiosirales</taxon>
        <taxon>Thalassiosiraceae</taxon>
        <taxon>Thalassiosira</taxon>
    </lineage>
</organism>
<dbReference type="EMBL" id="CM000639">
    <property type="protein sequence ID" value="EED95157.1"/>
    <property type="molecule type" value="Genomic_DNA"/>
</dbReference>